<sequence>MPVTHVGIFKPSAFGGIRTTTLCGRVDNSLDDSNVADTPAQATCKLCVKARDAEFHPLQKWIGWEPTEADYR</sequence>
<evidence type="ECO:0000313" key="1">
    <source>
        <dbReference type="EMBL" id="TQV80350.1"/>
    </source>
</evidence>
<proteinExistence type="predicted"/>
<gene>
    <name evidence="1" type="ORF">FKG95_09145</name>
</gene>
<comment type="caution">
    <text evidence="1">The sequence shown here is derived from an EMBL/GenBank/DDBJ whole genome shotgun (WGS) entry which is preliminary data.</text>
</comment>
<keyword evidence="2" id="KW-1185">Reference proteome</keyword>
<dbReference type="Proteomes" id="UP000315252">
    <property type="component" value="Unassembled WGS sequence"/>
</dbReference>
<organism evidence="1 2">
    <name type="scientific">Denitrobaculum tricleocarpae</name>
    <dbReference type="NCBI Taxonomy" id="2591009"/>
    <lineage>
        <taxon>Bacteria</taxon>
        <taxon>Pseudomonadati</taxon>
        <taxon>Pseudomonadota</taxon>
        <taxon>Alphaproteobacteria</taxon>
        <taxon>Rhodospirillales</taxon>
        <taxon>Rhodospirillaceae</taxon>
        <taxon>Denitrobaculum</taxon>
    </lineage>
</organism>
<dbReference type="EMBL" id="VHSH01000003">
    <property type="protein sequence ID" value="TQV80350.1"/>
    <property type="molecule type" value="Genomic_DNA"/>
</dbReference>
<protein>
    <submittedName>
        <fullName evidence="1">Uncharacterized protein</fullName>
    </submittedName>
</protein>
<reference evidence="1 2" key="1">
    <citation type="submission" date="2019-06" db="EMBL/GenBank/DDBJ databases">
        <title>Whole genome sequence for Rhodospirillaceae sp. R148.</title>
        <authorList>
            <person name="Wang G."/>
        </authorList>
    </citation>
    <scope>NUCLEOTIDE SEQUENCE [LARGE SCALE GENOMIC DNA]</scope>
    <source>
        <strain evidence="1 2">R148</strain>
    </source>
</reference>
<dbReference type="AlphaFoldDB" id="A0A545TT03"/>
<evidence type="ECO:0000313" key="2">
    <source>
        <dbReference type="Proteomes" id="UP000315252"/>
    </source>
</evidence>
<accession>A0A545TT03</accession>
<name>A0A545TT03_9PROT</name>